<dbReference type="EMBL" id="AP028947">
    <property type="protein sequence ID" value="BET26410.1"/>
    <property type="molecule type" value="Genomic_DNA"/>
</dbReference>
<dbReference type="GO" id="GO:0016020">
    <property type="term" value="C:membrane"/>
    <property type="evidence" value="ECO:0007669"/>
    <property type="project" value="UniProtKB-SubCell"/>
</dbReference>
<gene>
    <name evidence="7" type="primary">sulP</name>
    <name evidence="7" type="ORF">RGQ30_19110</name>
</gene>
<feature type="transmembrane region" description="Helical" evidence="5">
    <location>
        <begin position="60"/>
        <end position="82"/>
    </location>
</feature>
<reference evidence="7 8" key="1">
    <citation type="submission" date="2023-10" db="EMBL/GenBank/DDBJ databases">
        <title>Complete Genome Sequence of Limnobacter thiooxidans CS-K2T, Isolated from freshwater lake sediments in Bavaria, Germany.</title>
        <authorList>
            <person name="Naruki M."/>
            <person name="Watanabe A."/>
            <person name="Warashina T."/>
            <person name="Morita T."/>
            <person name="Arakawa K."/>
        </authorList>
    </citation>
    <scope>NUCLEOTIDE SEQUENCE [LARGE SCALE GENOMIC DNA]</scope>
    <source>
        <strain evidence="7 8">CS-K2</strain>
    </source>
</reference>
<dbReference type="KEGG" id="lto:RGQ30_19110"/>
<name>A0AA86MEU8_9BURK</name>
<evidence type="ECO:0000256" key="2">
    <source>
        <dbReference type="ARBA" id="ARBA00022692"/>
    </source>
</evidence>
<dbReference type="SUPFAM" id="SSF52091">
    <property type="entry name" value="SpoIIaa-like"/>
    <property type="match status" value="1"/>
</dbReference>
<keyword evidence="4 5" id="KW-0472">Membrane</keyword>
<dbReference type="Proteomes" id="UP001329151">
    <property type="component" value="Chromosome"/>
</dbReference>
<feature type="transmembrane region" description="Helical" evidence="5">
    <location>
        <begin position="172"/>
        <end position="198"/>
    </location>
</feature>
<protein>
    <submittedName>
        <fullName evidence="7">Sulfate permease</fullName>
    </submittedName>
</protein>
<feature type="transmembrane region" description="Helical" evidence="5">
    <location>
        <begin position="88"/>
        <end position="118"/>
    </location>
</feature>
<evidence type="ECO:0000256" key="4">
    <source>
        <dbReference type="ARBA" id="ARBA00023136"/>
    </source>
</evidence>
<feature type="domain" description="STAS" evidence="6">
    <location>
        <begin position="455"/>
        <end position="557"/>
    </location>
</feature>
<dbReference type="Pfam" id="PF01740">
    <property type="entry name" value="STAS"/>
    <property type="match status" value="1"/>
</dbReference>
<keyword evidence="8" id="KW-1185">Reference proteome</keyword>
<dbReference type="PANTHER" id="PTHR11814">
    <property type="entry name" value="SULFATE TRANSPORTER"/>
    <property type="match status" value="1"/>
</dbReference>
<dbReference type="InterPro" id="IPR011547">
    <property type="entry name" value="SLC26A/SulP_dom"/>
</dbReference>
<dbReference type="CDD" id="cd07042">
    <property type="entry name" value="STAS_SulP_like_sulfate_transporter"/>
    <property type="match status" value="1"/>
</dbReference>
<dbReference type="Gene3D" id="3.30.750.24">
    <property type="entry name" value="STAS domain"/>
    <property type="match status" value="1"/>
</dbReference>
<organism evidence="7 8">
    <name type="scientific">Limnobacter thiooxidans</name>
    <dbReference type="NCBI Taxonomy" id="131080"/>
    <lineage>
        <taxon>Bacteria</taxon>
        <taxon>Pseudomonadati</taxon>
        <taxon>Pseudomonadota</taxon>
        <taxon>Betaproteobacteria</taxon>
        <taxon>Burkholderiales</taxon>
        <taxon>Burkholderiaceae</taxon>
        <taxon>Limnobacter</taxon>
    </lineage>
</organism>
<sequence length="568" mass="60778">MATPQFLKTLKPFKPRITSSLQGYNSQRFMKDLGAGITVGVVALPLAMAFAIASGLEPQTGLFTAIVAGFIISAFGGSSVQIGGPAGAFIVVVLGIVNQYGVANLIACTLMAGMLLFLMGLTGLGSLIRLIPVSIVIGFTNGIAVLIALSQIKDFFGLNVELSQGNFFERNWALLQAIPSLSWSAFILASISLAFLFLWPKFFSLLGKNSTAGKFPKMLQSVPGSVILLVLGTVVSFGIGLDVETIGSKFGEIPRSLPTLAWPSIQLASIQTLIGPTLTIAFLCAVESLLCARVADGITHEKHDPNQELMAQGLANMASPLFGGMPATGTIARTVTNIRSGGNSPVAGIVHSLTLLLIMLVAAPLAFHIPLAVLSAVLMFVAYNMGEWREFPKLKQYSGVYRVIMLATFLLTVVVDLTVAVQVGMVLAAVFFIYRVSTLTEFIPIYLKDEDRDHGIVAYKIYGSLFFAVVGKIENLILNTEKSTKVLILDLHQTISIDTTALECLEELNADLQRAGHTVLFCGLNHQALSLFKRSGFLAQLLPGQIQDDFSSAMSHAHEICVEHQAGA</sequence>
<feature type="transmembrane region" description="Helical" evidence="5">
    <location>
        <begin position="355"/>
        <end position="383"/>
    </location>
</feature>
<feature type="transmembrane region" description="Helical" evidence="5">
    <location>
        <begin position="219"/>
        <end position="241"/>
    </location>
</feature>
<feature type="transmembrane region" description="Helical" evidence="5">
    <location>
        <begin position="403"/>
        <end position="434"/>
    </location>
</feature>
<evidence type="ECO:0000259" key="6">
    <source>
        <dbReference type="PROSITE" id="PS50801"/>
    </source>
</evidence>
<dbReference type="PROSITE" id="PS50801">
    <property type="entry name" value="STAS"/>
    <property type="match status" value="1"/>
</dbReference>
<dbReference type="GO" id="GO:0055085">
    <property type="term" value="P:transmembrane transport"/>
    <property type="evidence" value="ECO:0007669"/>
    <property type="project" value="InterPro"/>
</dbReference>
<keyword evidence="2 5" id="KW-0812">Transmembrane</keyword>
<dbReference type="RefSeq" id="WP_130556114.1">
    <property type="nucleotide sequence ID" value="NZ_AP028947.1"/>
</dbReference>
<feature type="transmembrane region" description="Helical" evidence="5">
    <location>
        <begin position="33"/>
        <end position="53"/>
    </location>
</feature>
<feature type="transmembrane region" description="Helical" evidence="5">
    <location>
        <begin position="130"/>
        <end position="152"/>
    </location>
</feature>
<dbReference type="InterPro" id="IPR002645">
    <property type="entry name" value="STAS_dom"/>
</dbReference>
<keyword evidence="3 5" id="KW-1133">Transmembrane helix</keyword>
<evidence type="ECO:0000313" key="8">
    <source>
        <dbReference type="Proteomes" id="UP001329151"/>
    </source>
</evidence>
<evidence type="ECO:0000256" key="1">
    <source>
        <dbReference type="ARBA" id="ARBA00004141"/>
    </source>
</evidence>
<dbReference type="InterPro" id="IPR001902">
    <property type="entry name" value="SLC26A/SulP_fam"/>
</dbReference>
<dbReference type="Pfam" id="PF00916">
    <property type="entry name" value="Sulfate_transp"/>
    <property type="match status" value="1"/>
</dbReference>
<evidence type="ECO:0000256" key="3">
    <source>
        <dbReference type="ARBA" id="ARBA00022989"/>
    </source>
</evidence>
<evidence type="ECO:0000313" key="7">
    <source>
        <dbReference type="EMBL" id="BET26410.1"/>
    </source>
</evidence>
<proteinExistence type="predicted"/>
<dbReference type="InterPro" id="IPR036513">
    <property type="entry name" value="STAS_dom_sf"/>
</dbReference>
<evidence type="ECO:0000256" key="5">
    <source>
        <dbReference type="SAM" id="Phobius"/>
    </source>
</evidence>
<accession>A0AA86MEU8</accession>
<comment type="subcellular location">
    <subcellularLocation>
        <location evidence="1">Membrane</location>
        <topology evidence="1">Multi-pass membrane protein</topology>
    </subcellularLocation>
</comment>
<dbReference type="AlphaFoldDB" id="A0AA86MEU8"/>